<dbReference type="OrthoDB" id="3232986at2759"/>
<reference evidence="2" key="1">
    <citation type="submission" date="2022-07" db="EMBL/GenBank/DDBJ databases">
        <title>Genome Sequence of Agrocybe chaxingu.</title>
        <authorList>
            <person name="Buettner E."/>
        </authorList>
    </citation>
    <scope>NUCLEOTIDE SEQUENCE</scope>
    <source>
        <strain evidence="2">MP-N11</strain>
    </source>
</reference>
<dbReference type="Pfam" id="PF20722">
    <property type="entry name" value="DUF6830"/>
    <property type="match status" value="1"/>
</dbReference>
<evidence type="ECO:0000313" key="2">
    <source>
        <dbReference type="EMBL" id="KAJ3515847.1"/>
    </source>
</evidence>
<protein>
    <recommendedName>
        <fullName evidence="1">DUF6830 domain-containing protein</fullName>
    </recommendedName>
</protein>
<comment type="caution">
    <text evidence="2">The sequence shown here is derived from an EMBL/GenBank/DDBJ whole genome shotgun (WGS) entry which is preliminary data.</text>
</comment>
<sequence length="955" mass="108505">MFSEPQPRSYCPRCGKKFKSATAVENHLNQPSSHCRFHYENVIHFQHSEAMPTLQPTPVQFPLFSWSPGNGLPSEAIPLDDRWMDVDESPLNGVDGPVEIEDEELQASKSIFSKPLAYAKGFFSESYPHASTTFGQGETFMDLFNSDEHAGKRQENIYYPFASKAEWELASYLLRSGLSMTAIDNFLKLELEKLPADGTLIGTILSSDKTNISSMTGGRVAHPLLISLANISMDFRNKASNHAFLLLALIPIPKFLHRNQKIRGVLEARLFHECLDLVTEPLKIAAQIGVMMADPLGFLRWCFTPLAAYIVDTPESALVSGVAGKTSSVTMADYTQFGDPFQHPPHYSWTTIDTLEELETYVNPWDLEAYEKEALKHRLNGVHRPFWHDWALSDPVLFLTSEPLHHWHKAFWDHNTKWCIYAVGGRELDFRFSILHPRVGFRHFKEGISTLKQVTGREHRDVQRYIIPVIAGAVPTPFLIAIRALLDFRYLAQARVIDEAVCDEIQAALNTFHLHKQAILDAGARRGKNGPIDNWYIPKLEFLQSVVSNIRYNGAAIQWSADTTERAHIDVVKDPVQTSNNQFYESHICRYLDRLTKLEVFDLGTAILEAGLDFRGTDTDMEDEGMDSDDDELLAVETTKELLSLIDPVRKASGSRATDYFYRATLLQKGFITASLGPLPYRTHQSTENVVFHLSRDPSFKRLEIDKVSLMFGLSDLRPAISDYIDRLASNPHENFGHITAVGGRRFAHLECSLPVTHLEVWKKVKLQTTTHHYPHDILPAATVNAAPPSDSWPHGHFDQAIFNVDQTEKWPWSGLQGHIVVDARLIFRIVLPDGPTLSNLRKSVRDAMTSRFLTYVQRYDIIPQPKELGKPSMRGQHPDPNTGLYILKRAKRTNGQLISDVMPLDQLRALADVTPRMNKTADRRWTKQNSLHYGTEFFLNKYFDKEFFYALHSR</sequence>
<dbReference type="Pfam" id="PF18759">
    <property type="entry name" value="Plavaka"/>
    <property type="match status" value="1"/>
</dbReference>
<accession>A0A9W8MZY3</accession>
<gene>
    <name evidence="2" type="ORF">NLJ89_g1501</name>
</gene>
<dbReference type="EMBL" id="JANKHO010000078">
    <property type="protein sequence ID" value="KAJ3515847.1"/>
    <property type="molecule type" value="Genomic_DNA"/>
</dbReference>
<dbReference type="InterPro" id="IPR041078">
    <property type="entry name" value="Plavaka"/>
</dbReference>
<organism evidence="2 3">
    <name type="scientific">Agrocybe chaxingu</name>
    <dbReference type="NCBI Taxonomy" id="84603"/>
    <lineage>
        <taxon>Eukaryota</taxon>
        <taxon>Fungi</taxon>
        <taxon>Dikarya</taxon>
        <taxon>Basidiomycota</taxon>
        <taxon>Agaricomycotina</taxon>
        <taxon>Agaricomycetes</taxon>
        <taxon>Agaricomycetidae</taxon>
        <taxon>Agaricales</taxon>
        <taxon>Agaricineae</taxon>
        <taxon>Strophariaceae</taxon>
        <taxon>Agrocybe</taxon>
    </lineage>
</organism>
<name>A0A9W8MZY3_9AGAR</name>
<dbReference type="InterPro" id="IPR049233">
    <property type="entry name" value="DUF6830"/>
</dbReference>
<evidence type="ECO:0000259" key="1">
    <source>
        <dbReference type="Pfam" id="PF20722"/>
    </source>
</evidence>
<feature type="domain" description="DUF6830" evidence="1">
    <location>
        <begin position="659"/>
        <end position="822"/>
    </location>
</feature>
<dbReference type="AlphaFoldDB" id="A0A9W8MZY3"/>
<proteinExistence type="predicted"/>
<keyword evidence="3" id="KW-1185">Reference proteome</keyword>
<dbReference type="Proteomes" id="UP001148786">
    <property type="component" value="Unassembled WGS sequence"/>
</dbReference>
<evidence type="ECO:0000313" key="3">
    <source>
        <dbReference type="Proteomes" id="UP001148786"/>
    </source>
</evidence>